<feature type="region of interest" description="Disordered" evidence="1">
    <location>
        <begin position="1"/>
        <end position="22"/>
    </location>
</feature>
<reference evidence="4" key="1">
    <citation type="submission" date="2025-08" db="UniProtKB">
        <authorList>
            <consortium name="RefSeq"/>
        </authorList>
    </citation>
    <scope>IDENTIFICATION</scope>
    <source>
        <tissue evidence="4">Seedling</tissue>
    </source>
</reference>
<evidence type="ECO:0000259" key="2">
    <source>
        <dbReference type="Pfam" id="PF03478"/>
    </source>
</evidence>
<dbReference type="GeneID" id="125423214"/>
<dbReference type="InterPro" id="IPR050942">
    <property type="entry name" value="F-box_BR-signaling"/>
</dbReference>
<feature type="compositionally biased region" description="Low complexity" evidence="1">
    <location>
        <begin position="13"/>
        <end position="22"/>
    </location>
</feature>
<dbReference type="Proteomes" id="UP001652623">
    <property type="component" value="Chromosome 3"/>
</dbReference>
<dbReference type="Pfam" id="PF03478">
    <property type="entry name" value="Beta-prop_KIB1-4"/>
    <property type="match status" value="1"/>
</dbReference>
<evidence type="ECO:0000313" key="4">
    <source>
        <dbReference type="RefSeq" id="XP_048332818.2"/>
    </source>
</evidence>
<proteinExistence type="predicted"/>
<evidence type="ECO:0000256" key="1">
    <source>
        <dbReference type="SAM" id="MobiDB-lite"/>
    </source>
</evidence>
<name>A0ABM3IPL6_ZIZJJ</name>
<organism evidence="3 4">
    <name type="scientific">Ziziphus jujuba</name>
    <name type="common">Chinese jujube</name>
    <name type="synonym">Ziziphus sativa</name>
    <dbReference type="NCBI Taxonomy" id="326968"/>
    <lineage>
        <taxon>Eukaryota</taxon>
        <taxon>Viridiplantae</taxon>
        <taxon>Streptophyta</taxon>
        <taxon>Embryophyta</taxon>
        <taxon>Tracheophyta</taxon>
        <taxon>Spermatophyta</taxon>
        <taxon>Magnoliopsida</taxon>
        <taxon>eudicotyledons</taxon>
        <taxon>Gunneridae</taxon>
        <taxon>Pentapetalae</taxon>
        <taxon>rosids</taxon>
        <taxon>fabids</taxon>
        <taxon>Rosales</taxon>
        <taxon>Rhamnaceae</taxon>
        <taxon>Paliureae</taxon>
        <taxon>Ziziphus</taxon>
    </lineage>
</organism>
<feature type="domain" description="KIB1-4 beta-propeller" evidence="2">
    <location>
        <begin position="105"/>
        <end position="348"/>
    </location>
</feature>
<accession>A0ABM3IPL6</accession>
<dbReference type="PANTHER" id="PTHR44259">
    <property type="entry name" value="OS07G0183000 PROTEIN-RELATED"/>
    <property type="match status" value="1"/>
</dbReference>
<protein>
    <submittedName>
        <fullName evidence="4">Uncharacterized protein LOC125423214</fullName>
    </submittedName>
</protein>
<dbReference type="InterPro" id="IPR005174">
    <property type="entry name" value="KIB1-4_b-propeller"/>
</dbReference>
<sequence length="406" mass="46278">MAKRREAEKQRCSSNSSSSSSNWAGLHDDLLDLILEKLVHLSDIIRFSSVCKPWSSKALIHQENIRKLINHQPPGILLSSIDLEVSQERKLSLYNLFDSSDQILNNKLHIPPEYKNHECIGSSYGWLFYKDVGNRVIQLLNPICGTVIPLPPISIPGKKNLVPFNDFENFTLSSDPSLGSFEVLTIRSDCLLVAHLKFGDEFWTCLLVDEGIEIPKFTFYKNFILGFDSRSSKLFSLDIIRSSNGSSRSPELREIAVVPNKVSYGFPFFSTFVETTNGELLMVHRYWHNQTRYKIFKTICLNGQFDIIPVDNLDGHCLFFRQNFNDSNLCISVLASNFAGCRANSIYYPLWFRIEGCNLKFTIQEFNLEDESVQINTKSVPISNTGSSLRDVFLLVPSIKHARRTN</sequence>
<gene>
    <name evidence="4" type="primary">LOC125423214</name>
</gene>
<evidence type="ECO:0000313" key="3">
    <source>
        <dbReference type="Proteomes" id="UP001652623"/>
    </source>
</evidence>
<dbReference type="PANTHER" id="PTHR44259:SF93">
    <property type="entry name" value="PROTEIN, PUTATIVE (DUF295)-RELATED"/>
    <property type="match status" value="1"/>
</dbReference>
<feature type="compositionally biased region" description="Basic and acidic residues" evidence="1">
    <location>
        <begin position="1"/>
        <end position="11"/>
    </location>
</feature>
<dbReference type="RefSeq" id="XP_048332818.2">
    <property type="nucleotide sequence ID" value="XM_048476861.2"/>
</dbReference>
<keyword evidence="3" id="KW-1185">Reference proteome</keyword>